<feature type="domain" description="Cytochrome c" evidence="6">
    <location>
        <begin position="53"/>
        <end position="137"/>
    </location>
</feature>
<evidence type="ECO:0000313" key="8">
    <source>
        <dbReference type="Proteomes" id="UP000005870"/>
    </source>
</evidence>
<feature type="signal peptide" evidence="5">
    <location>
        <begin position="1"/>
        <end position="18"/>
    </location>
</feature>
<keyword evidence="1 4" id="KW-0349">Heme</keyword>
<reference evidence="7 8" key="1">
    <citation type="journal article" date="2012" name="J. Bacteriol.">
        <title>Complete Genome Sequence of the BTEX-Degrading Bacterium Pseudoxanthomonas spadix BD-a59.</title>
        <authorList>
            <person name="Lee S.H."/>
            <person name="Jin H.M."/>
            <person name="Lee H.J."/>
            <person name="Kim J.M."/>
            <person name="Jeon C.O."/>
        </authorList>
    </citation>
    <scope>NUCLEOTIDE SEQUENCE [LARGE SCALE GENOMIC DNA]</scope>
    <source>
        <strain evidence="7 8">BD-a59</strain>
    </source>
</reference>
<evidence type="ECO:0000256" key="2">
    <source>
        <dbReference type="ARBA" id="ARBA00022723"/>
    </source>
</evidence>
<keyword evidence="2 4" id="KW-0479">Metal-binding</keyword>
<evidence type="ECO:0000313" key="7">
    <source>
        <dbReference type="EMBL" id="AER56251.1"/>
    </source>
</evidence>
<proteinExistence type="predicted"/>
<sequence length="150" mass="15957">MKYLALFVLILVVLAAWAGVTGTDTGWWPGSHAGQFQGMHHGMHGMMGRPREAVPVDAPAALDQYACSSCHALHDGGVGPAFAWIAWRYQGQPGAQDAVASFITQGGQGGPWGGVMPNLAVPPAQARELAQWILALPPEVPPDPQRFRPQ</sequence>
<dbReference type="AlphaFoldDB" id="G7UUG0"/>
<dbReference type="InterPro" id="IPR036909">
    <property type="entry name" value="Cyt_c-like_dom_sf"/>
</dbReference>
<dbReference type="GO" id="GO:0009055">
    <property type="term" value="F:electron transfer activity"/>
    <property type="evidence" value="ECO:0007669"/>
    <property type="project" value="InterPro"/>
</dbReference>
<protein>
    <submittedName>
        <fullName evidence="7">Cytochrome c family protein</fullName>
    </submittedName>
</protein>
<keyword evidence="5" id="KW-0732">Signal</keyword>
<dbReference type="InterPro" id="IPR009056">
    <property type="entry name" value="Cyt_c-like_dom"/>
</dbReference>
<organism evidence="7 8">
    <name type="scientific">Pseudoxanthomonas spadix (strain BD-a59)</name>
    <dbReference type="NCBI Taxonomy" id="1045855"/>
    <lineage>
        <taxon>Bacteria</taxon>
        <taxon>Pseudomonadati</taxon>
        <taxon>Pseudomonadota</taxon>
        <taxon>Gammaproteobacteria</taxon>
        <taxon>Lysobacterales</taxon>
        <taxon>Lysobacteraceae</taxon>
        <taxon>Pseudoxanthomonas</taxon>
    </lineage>
</organism>
<dbReference type="KEGG" id="psd:DSC_08000"/>
<dbReference type="SUPFAM" id="SSF46626">
    <property type="entry name" value="Cytochrome c"/>
    <property type="match status" value="1"/>
</dbReference>
<evidence type="ECO:0000256" key="4">
    <source>
        <dbReference type="PROSITE-ProRule" id="PRU00433"/>
    </source>
</evidence>
<dbReference type="Pfam" id="PF00034">
    <property type="entry name" value="Cytochrom_C"/>
    <property type="match status" value="1"/>
</dbReference>
<dbReference type="Gene3D" id="1.10.760.10">
    <property type="entry name" value="Cytochrome c-like domain"/>
    <property type="match status" value="1"/>
</dbReference>
<dbReference type="GO" id="GO:0020037">
    <property type="term" value="F:heme binding"/>
    <property type="evidence" value="ECO:0007669"/>
    <property type="project" value="InterPro"/>
</dbReference>
<dbReference type="EMBL" id="CP003093">
    <property type="protein sequence ID" value="AER56251.1"/>
    <property type="molecule type" value="Genomic_DNA"/>
</dbReference>
<keyword evidence="3 4" id="KW-0408">Iron</keyword>
<dbReference type="PROSITE" id="PS51007">
    <property type="entry name" value="CYTC"/>
    <property type="match status" value="1"/>
</dbReference>
<gene>
    <name evidence="7" type="ordered locus">DSC_08000</name>
</gene>
<dbReference type="GO" id="GO:0046872">
    <property type="term" value="F:metal ion binding"/>
    <property type="evidence" value="ECO:0007669"/>
    <property type="project" value="UniProtKB-KW"/>
</dbReference>
<dbReference type="STRING" id="1045855.DSC_08000"/>
<evidence type="ECO:0000256" key="1">
    <source>
        <dbReference type="ARBA" id="ARBA00022617"/>
    </source>
</evidence>
<dbReference type="eggNOG" id="COG4654">
    <property type="taxonomic scope" value="Bacteria"/>
</dbReference>
<name>G7UUG0_PSEUP</name>
<dbReference type="RefSeq" id="WP_014160427.1">
    <property type="nucleotide sequence ID" value="NC_016147.2"/>
</dbReference>
<dbReference type="HOGENOM" id="CLU_1739028_0_0_6"/>
<dbReference type="Proteomes" id="UP000005870">
    <property type="component" value="Chromosome"/>
</dbReference>
<evidence type="ECO:0000256" key="3">
    <source>
        <dbReference type="ARBA" id="ARBA00023004"/>
    </source>
</evidence>
<evidence type="ECO:0000256" key="5">
    <source>
        <dbReference type="SAM" id="SignalP"/>
    </source>
</evidence>
<keyword evidence="8" id="KW-1185">Reference proteome</keyword>
<feature type="chain" id="PRO_5003504450" evidence="5">
    <location>
        <begin position="19"/>
        <end position="150"/>
    </location>
</feature>
<evidence type="ECO:0000259" key="6">
    <source>
        <dbReference type="PROSITE" id="PS51007"/>
    </source>
</evidence>
<accession>G7UUG0</accession>